<evidence type="ECO:0000256" key="3">
    <source>
        <dbReference type="ARBA" id="ARBA00023157"/>
    </source>
</evidence>
<dbReference type="EMBL" id="UINC01000199">
    <property type="protein sequence ID" value="SUZ50965.1"/>
    <property type="molecule type" value="Genomic_DNA"/>
</dbReference>
<evidence type="ECO:0000256" key="4">
    <source>
        <dbReference type="ARBA" id="ARBA00023284"/>
    </source>
</evidence>
<dbReference type="PROSITE" id="PS51352">
    <property type="entry name" value="THIOREDOXIN_2"/>
    <property type="match status" value="1"/>
</dbReference>
<proteinExistence type="predicted"/>
<dbReference type="PANTHER" id="PTHR42852">
    <property type="entry name" value="THIOL:DISULFIDE INTERCHANGE PROTEIN DSBE"/>
    <property type="match status" value="1"/>
</dbReference>
<keyword evidence="4" id="KW-0676">Redox-active center</keyword>
<evidence type="ECO:0000256" key="1">
    <source>
        <dbReference type="ARBA" id="ARBA00004196"/>
    </source>
</evidence>
<accession>A0A381N8X8</accession>
<dbReference type="GO" id="GO:0017004">
    <property type="term" value="P:cytochrome complex assembly"/>
    <property type="evidence" value="ECO:0007669"/>
    <property type="project" value="UniProtKB-KW"/>
</dbReference>
<sequence>MGGGAPLLALIALLAWASASTGGNPGGLATNSDLVEFDIDPEMASDFELELIGGGTLKLSDLRGQVVMVDFWASWCPPCRSEAPALAKVYEEFRGQLVEFVGVDVWDNIADAEVFLQQEGQVYPAGSDADGIIAIDYGVRGIPEKYFIDRDGILVKKVSGPLTETALRETIDELLSR</sequence>
<reference evidence="6" key="1">
    <citation type="submission" date="2018-05" db="EMBL/GenBank/DDBJ databases">
        <authorList>
            <person name="Lanie J.A."/>
            <person name="Ng W.-L."/>
            <person name="Kazmierczak K.M."/>
            <person name="Andrzejewski T.M."/>
            <person name="Davidsen T.M."/>
            <person name="Wayne K.J."/>
            <person name="Tettelin H."/>
            <person name="Glass J.I."/>
            <person name="Rusch D."/>
            <person name="Podicherti R."/>
            <person name="Tsui H.-C.T."/>
            <person name="Winkler M.E."/>
        </authorList>
    </citation>
    <scope>NUCLEOTIDE SEQUENCE</scope>
</reference>
<dbReference type="GO" id="GO:0016491">
    <property type="term" value="F:oxidoreductase activity"/>
    <property type="evidence" value="ECO:0007669"/>
    <property type="project" value="InterPro"/>
</dbReference>
<dbReference type="InterPro" id="IPR000866">
    <property type="entry name" value="AhpC/TSA"/>
</dbReference>
<protein>
    <recommendedName>
        <fullName evidence="5">Thioredoxin domain-containing protein</fullName>
    </recommendedName>
</protein>
<dbReference type="Pfam" id="PF00578">
    <property type="entry name" value="AhpC-TSA"/>
    <property type="match status" value="1"/>
</dbReference>
<dbReference type="GO" id="GO:0016209">
    <property type="term" value="F:antioxidant activity"/>
    <property type="evidence" value="ECO:0007669"/>
    <property type="project" value="InterPro"/>
</dbReference>
<dbReference type="InterPro" id="IPR017937">
    <property type="entry name" value="Thioredoxin_CS"/>
</dbReference>
<gene>
    <name evidence="6" type="ORF">METZ01_LOCUS3819</name>
</gene>
<dbReference type="PROSITE" id="PS00194">
    <property type="entry name" value="THIOREDOXIN_1"/>
    <property type="match status" value="1"/>
</dbReference>
<feature type="domain" description="Thioredoxin" evidence="5">
    <location>
        <begin position="38"/>
        <end position="176"/>
    </location>
</feature>
<evidence type="ECO:0000313" key="6">
    <source>
        <dbReference type="EMBL" id="SUZ50965.1"/>
    </source>
</evidence>
<organism evidence="6">
    <name type="scientific">marine metagenome</name>
    <dbReference type="NCBI Taxonomy" id="408172"/>
    <lineage>
        <taxon>unclassified sequences</taxon>
        <taxon>metagenomes</taxon>
        <taxon>ecological metagenomes</taxon>
    </lineage>
</organism>
<evidence type="ECO:0000259" key="5">
    <source>
        <dbReference type="PROSITE" id="PS51352"/>
    </source>
</evidence>
<dbReference type="PANTHER" id="PTHR42852:SF6">
    <property type="entry name" value="THIOL:DISULFIDE INTERCHANGE PROTEIN DSBE"/>
    <property type="match status" value="1"/>
</dbReference>
<keyword evidence="3" id="KW-1015">Disulfide bond</keyword>
<dbReference type="CDD" id="cd02966">
    <property type="entry name" value="TlpA_like_family"/>
    <property type="match status" value="1"/>
</dbReference>
<dbReference type="Gene3D" id="3.40.30.10">
    <property type="entry name" value="Glutaredoxin"/>
    <property type="match status" value="1"/>
</dbReference>
<dbReference type="InterPro" id="IPR050553">
    <property type="entry name" value="Thioredoxin_ResA/DsbE_sf"/>
</dbReference>
<dbReference type="InterPro" id="IPR036249">
    <property type="entry name" value="Thioredoxin-like_sf"/>
</dbReference>
<name>A0A381N8X8_9ZZZZ</name>
<evidence type="ECO:0000256" key="2">
    <source>
        <dbReference type="ARBA" id="ARBA00022748"/>
    </source>
</evidence>
<dbReference type="InterPro" id="IPR013766">
    <property type="entry name" value="Thioredoxin_domain"/>
</dbReference>
<keyword evidence="2" id="KW-0201">Cytochrome c-type biogenesis</keyword>
<comment type="subcellular location">
    <subcellularLocation>
        <location evidence="1">Cell envelope</location>
    </subcellularLocation>
</comment>
<dbReference type="SUPFAM" id="SSF52833">
    <property type="entry name" value="Thioredoxin-like"/>
    <property type="match status" value="1"/>
</dbReference>
<dbReference type="GO" id="GO:0030313">
    <property type="term" value="C:cell envelope"/>
    <property type="evidence" value="ECO:0007669"/>
    <property type="project" value="UniProtKB-SubCell"/>
</dbReference>
<dbReference type="AlphaFoldDB" id="A0A381N8X8"/>